<dbReference type="GO" id="GO:1990281">
    <property type="term" value="C:efflux pump complex"/>
    <property type="evidence" value="ECO:0007669"/>
    <property type="project" value="TreeGrafter"/>
</dbReference>
<dbReference type="GO" id="GO:0015562">
    <property type="term" value="F:efflux transmembrane transporter activity"/>
    <property type="evidence" value="ECO:0007669"/>
    <property type="project" value="TreeGrafter"/>
</dbReference>
<dbReference type="AlphaFoldDB" id="A0A3B1BY73"/>
<accession>A0A3B1BY73</accession>
<dbReference type="Gene3D" id="2.40.30.170">
    <property type="match status" value="1"/>
</dbReference>
<evidence type="ECO:0000259" key="1">
    <source>
        <dbReference type="Pfam" id="PF25973"/>
    </source>
</evidence>
<sequence length="343" mass="38187">MKKGQGAEYKMQNNAYGLTLSLYFALLFIFSFSLQAEGRAIPVTSQPLSELLKDSIKSAPATTESLNRSQLSAQISAQILAIPVKVGDVVRRGALLLELDCRDAQLALKQSQSRMKFAQHQLNRSQTLHKSKNVSDEQHNQRQTEFELAQLDIRQQQLQVSRCRITAPFDGVVVARHVAEGELAAPGTKLLSLLDTGRVEVVASVLLDQVNEVGKAGQRWFESQNIRYPLHLRAIVRDVNTRARNRILRFDFSDEKALPGTPGRLKWQAALPVLPAEYLVRRDKDMGIFVLEDGHARFFTLNHANEGQAAPVDLPAQTQVIIDGRFSLKNGDAVNDVSLNATR</sequence>
<dbReference type="PANTHER" id="PTHR30469:SF15">
    <property type="entry name" value="HLYD FAMILY OF SECRETION PROTEINS"/>
    <property type="match status" value="1"/>
</dbReference>
<proteinExistence type="predicted"/>
<dbReference type="InterPro" id="IPR058647">
    <property type="entry name" value="BSH_CzcB-like"/>
</dbReference>
<gene>
    <name evidence="2" type="ORF">MNBD_GAMMA25-1584</name>
</gene>
<reference evidence="2" key="1">
    <citation type="submission" date="2018-06" db="EMBL/GenBank/DDBJ databases">
        <authorList>
            <person name="Zhirakovskaya E."/>
        </authorList>
    </citation>
    <scope>NUCLEOTIDE SEQUENCE</scope>
</reference>
<dbReference type="PANTHER" id="PTHR30469">
    <property type="entry name" value="MULTIDRUG RESISTANCE PROTEIN MDTA"/>
    <property type="match status" value="1"/>
</dbReference>
<evidence type="ECO:0000313" key="2">
    <source>
        <dbReference type="EMBL" id="VAX11355.1"/>
    </source>
</evidence>
<dbReference type="EMBL" id="UOFY01000067">
    <property type="protein sequence ID" value="VAX11355.1"/>
    <property type="molecule type" value="Genomic_DNA"/>
</dbReference>
<dbReference type="NCBIfam" id="TIGR01730">
    <property type="entry name" value="RND_mfp"/>
    <property type="match status" value="1"/>
</dbReference>
<organism evidence="2">
    <name type="scientific">hydrothermal vent metagenome</name>
    <dbReference type="NCBI Taxonomy" id="652676"/>
    <lineage>
        <taxon>unclassified sequences</taxon>
        <taxon>metagenomes</taxon>
        <taxon>ecological metagenomes</taxon>
    </lineage>
</organism>
<dbReference type="InterPro" id="IPR006143">
    <property type="entry name" value="RND_pump_MFP"/>
</dbReference>
<dbReference type="Gene3D" id="1.10.287.470">
    <property type="entry name" value="Helix hairpin bin"/>
    <property type="match status" value="1"/>
</dbReference>
<feature type="domain" description="CzcB-like barrel-sandwich hybrid" evidence="1">
    <location>
        <begin position="71"/>
        <end position="192"/>
    </location>
</feature>
<dbReference type="SUPFAM" id="SSF111369">
    <property type="entry name" value="HlyD-like secretion proteins"/>
    <property type="match status" value="1"/>
</dbReference>
<dbReference type="Pfam" id="PF25973">
    <property type="entry name" value="BSH_CzcB"/>
    <property type="match status" value="1"/>
</dbReference>
<name>A0A3B1BY73_9ZZZZ</name>
<protein>
    <recommendedName>
        <fullName evidence="1">CzcB-like barrel-sandwich hybrid domain-containing protein</fullName>
    </recommendedName>
</protein>
<dbReference type="Gene3D" id="2.40.50.100">
    <property type="match status" value="1"/>
</dbReference>